<proteinExistence type="predicted"/>
<feature type="chain" id="PRO_5043766212" description="Neprosin PEP catalytic domain-containing protein" evidence="1">
    <location>
        <begin position="19"/>
        <end position="323"/>
    </location>
</feature>
<gene>
    <name evidence="3" type="ORF">RND81_06G244300</name>
</gene>
<accession>A0AAW1KF74</accession>
<dbReference type="AlphaFoldDB" id="A0AAW1KF74"/>
<name>A0AAW1KF74_SAPOF</name>
<dbReference type="PANTHER" id="PTHR31589:SF235">
    <property type="entry name" value="PROTEIN, PUTATIVE (DUF239)-RELATED"/>
    <property type="match status" value="1"/>
</dbReference>
<sequence length="323" mass="35543">MKMLVVMLVTYLFQGLMAMSSREQEIEKLLQSINKPAVTSFKTTYGDILDCVEIRKQLAFDHPLLKNHTIQMRPTVDIPKPINSSNVLKSQQILPSYIRCPNGTVLVRRVEKKDIILDAKFLKFWTGQMFANSQSTIDDTPQPAEGHQVAALTIRKKVIGVHGNLNIWGFEVAANQFSSGFIFAASDDGSAQNYIEAGWSDTSTGNWWVYFGEETVGYYPKELFTTLKNGADGVGWGGEIASPSTEPLPGMGSGQFPESGPTKACYISQMQLFDTSGALISPDPKSFINYVTKADCYRATYAGDKGGRIGNKMYFGGPPGCKI</sequence>
<evidence type="ECO:0000259" key="2">
    <source>
        <dbReference type="PROSITE" id="PS52045"/>
    </source>
</evidence>
<evidence type="ECO:0000313" key="3">
    <source>
        <dbReference type="EMBL" id="KAK9716593.1"/>
    </source>
</evidence>
<dbReference type="Pfam" id="PF14365">
    <property type="entry name" value="Neprosin_AP"/>
    <property type="match status" value="1"/>
</dbReference>
<organism evidence="3 4">
    <name type="scientific">Saponaria officinalis</name>
    <name type="common">Common soapwort</name>
    <name type="synonym">Lychnis saponaria</name>
    <dbReference type="NCBI Taxonomy" id="3572"/>
    <lineage>
        <taxon>Eukaryota</taxon>
        <taxon>Viridiplantae</taxon>
        <taxon>Streptophyta</taxon>
        <taxon>Embryophyta</taxon>
        <taxon>Tracheophyta</taxon>
        <taxon>Spermatophyta</taxon>
        <taxon>Magnoliopsida</taxon>
        <taxon>eudicotyledons</taxon>
        <taxon>Gunneridae</taxon>
        <taxon>Pentapetalae</taxon>
        <taxon>Caryophyllales</taxon>
        <taxon>Caryophyllaceae</taxon>
        <taxon>Caryophylleae</taxon>
        <taxon>Saponaria</taxon>
    </lineage>
</organism>
<dbReference type="InterPro" id="IPR053168">
    <property type="entry name" value="Glutamic_endopeptidase"/>
</dbReference>
<keyword evidence="1" id="KW-0732">Signal</keyword>
<dbReference type="PROSITE" id="PS52045">
    <property type="entry name" value="NEPROSIN_PEP_CD"/>
    <property type="match status" value="1"/>
</dbReference>
<feature type="signal peptide" evidence="1">
    <location>
        <begin position="1"/>
        <end position="18"/>
    </location>
</feature>
<feature type="domain" description="Neprosin PEP catalytic" evidence="2">
    <location>
        <begin position="81"/>
        <end position="322"/>
    </location>
</feature>
<protein>
    <recommendedName>
        <fullName evidence="2">Neprosin PEP catalytic domain-containing protein</fullName>
    </recommendedName>
</protein>
<reference evidence="3" key="1">
    <citation type="submission" date="2024-03" db="EMBL/GenBank/DDBJ databases">
        <title>WGS assembly of Saponaria officinalis var. Norfolk2.</title>
        <authorList>
            <person name="Jenkins J."/>
            <person name="Shu S."/>
            <person name="Grimwood J."/>
            <person name="Barry K."/>
            <person name="Goodstein D."/>
            <person name="Schmutz J."/>
            <person name="Leebens-Mack J."/>
            <person name="Osbourn A."/>
        </authorList>
    </citation>
    <scope>NUCLEOTIDE SEQUENCE [LARGE SCALE GENOMIC DNA]</scope>
    <source>
        <strain evidence="3">JIC</strain>
    </source>
</reference>
<dbReference type="InterPro" id="IPR004314">
    <property type="entry name" value="Neprosin"/>
</dbReference>
<keyword evidence="4" id="KW-1185">Reference proteome</keyword>
<dbReference type="InterPro" id="IPR025521">
    <property type="entry name" value="Neprosin_propep"/>
</dbReference>
<comment type="caution">
    <text evidence="3">The sequence shown here is derived from an EMBL/GenBank/DDBJ whole genome shotgun (WGS) entry which is preliminary data.</text>
</comment>
<dbReference type="PANTHER" id="PTHR31589">
    <property type="entry name" value="PROTEIN, PUTATIVE (DUF239)-RELATED-RELATED"/>
    <property type="match status" value="1"/>
</dbReference>
<evidence type="ECO:0000313" key="4">
    <source>
        <dbReference type="Proteomes" id="UP001443914"/>
    </source>
</evidence>
<dbReference type="Proteomes" id="UP001443914">
    <property type="component" value="Unassembled WGS sequence"/>
</dbReference>
<evidence type="ECO:0000256" key="1">
    <source>
        <dbReference type="SAM" id="SignalP"/>
    </source>
</evidence>
<dbReference type="EMBL" id="JBDFQZ010000006">
    <property type="protein sequence ID" value="KAK9716593.1"/>
    <property type="molecule type" value="Genomic_DNA"/>
</dbReference>
<dbReference type="Pfam" id="PF03080">
    <property type="entry name" value="Neprosin"/>
    <property type="match status" value="1"/>
</dbReference>